<gene>
    <name evidence="1" type="ORF">O181_133781</name>
</gene>
<dbReference type="EMBL" id="AVOT02158288">
    <property type="protein sequence ID" value="MBW0594066.1"/>
    <property type="molecule type" value="Genomic_DNA"/>
</dbReference>
<sequence>MLLKAQTHFNTICNFWVITPHGATEQFDMLTFVDEMTSAPLPGHLTPLPCLLSCLNLLLHPCLIILTLSMLMCPHRSQDETLTLPPISNLTTPYAFTPPPLPSLRLQSALPTWLRHLPSQHGSDAAYHPYAHVVPFRHASKTVYHPYGHVVPLSHGSDAAYPPYAHMVPSQHASNTAYHPHACVVPS</sequence>
<keyword evidence="2" id="KW-1185">Reference proteome</keyword>
<proteinExistence type="predicted"/>
<name>A0A9Q3QCB7_9BASI</name>
<accession>A0A9Q3QCB7</accession>
<evidence type="ECO:0000313" key="2">
    <source>
        <dbReference type="Proteomes" id="UP000765509"/>
    </source>
</evidence>
<dbReference type="Proteomes" id="UP000765509">
    <property type="component" value="Unassembled WGS sequence"/>
</dbReference>
<protein>
    <submittedName>
        <fullName evidence="1">Uncharacterized protein</fullName>
    </submittedName>
</protein>
<evidence type="ECO:0000313" key="1">
    <source>
        <dbReference type="EMBL" id="MBW0594066.1"/>
    </source>
</evidence>
<comment type="caution">
    <text evidence="1">The sequence shown here is derived from an EMBL/GenBank/DDBJ whole genome shotgun (WGS) entry which is preliminary data.</text>
</comment>
<reference evidence="1" key="1">
    <citation type="submission" date="2021-03" db="EMBL/GenBank/DDBJ databases">
        <title>Draft genome sequence of rust myrtle Austropuccinia psidii MF-1, a brazilian biotype.</title>
        <authorList>
            <person name="Quecine M.C."/>
            <person name="Pachon D.M.R."/>
            <person name="Bonatelli M.L."/>
            <person name="Correr F.H."/>
            <person name="Franceschini L.M."/>
            <person name="Leite T.F."/>
            <person name="Margarido G.R.A."/>
            <person name="Almeida C.A."/>
            <person name="Ferrarezi J.A."/>
            <person name="Labate C.A."/>
        </authorList>
    </citation>
    <scope>NUCLEOTIDE SEQUENCE</scope>
    <source>
        <strain evidence="1">MF-1</strain>
    </source>
</reference>
<organism evidence="1 2">
    <name type="scientific">Austropuccinia psidii MF-1</name>
    <dbReference type="NCBI Taxonomy" id="1389203"/>
    <lineage>
        <taxon>Eukaryota</taxon>
        <taxon>Fungi</taxon>
        <taxon>Dikarya</taxon>
        <taxon>Basidiomycota</taxon>
        <taxon>Pucciniomycotina</taxon>
        <taxon>Pucciniomycetes</taxon>
        <taxon>Pucciniales</taxon>
        <taxon>Sphaerophragmiaceae</taxon>
        <taxon>Austropuccinia</taxon>
    </lineage>
</organism>
<dbReference type="AlphaFoldDB" id="A0A9Q3QCB7"/>